<dbReference type="Gene3D" id="1.20.58.760">
    <property type="entry name" value="Peptidase M41"/>
    <property type="match status" value="1"/>
</dbReference>
<dbReference type="AlphaFoldDB" id="A0A517XSY0"/>
<evidence type="ECO:0008006" key="4">
    <source>
        <dbReference type="Google" id="ProtNLM"/>
    </source>
</evidence>
<keyword evidence="3" id="KW-1185">Reference proteome</keyword>
<dbReference type="OrthoDB" id="263464at2"/>
<proteinExistence type="predicted"/>
<protein>
    <recommendedName>
        <fullName evidence="4">Peptidase M41 domain-containing protein</fullName>
    </recommendedName>
</protein>
<sequence length="272" mass="30687">MLKYACSDTAMDTAYHEAGHVVAGMGLGCRPEEVYIREDSSGGVRWLDWAEGQSIAQVRRELVHLVAGPLAEFLHEAEESMYTRSRWADRLDPGDWEVSWRLLSARIRRGETGDEAARCDTAEAWFLAREVCRRLTLHDAGRWDERRVRADILHQHGRADFYWVTGPFVAVREGDPSADEFEMLGDEEDSEMSFRPTGPITPPEVAPAEVLAEVVRAERWAERLLRRRWAAVTAVAEALYRSKSGSLTGKRVQTLISSADRSSRSRAKRASA</sequence>
<name>A0A517XSY0_9BACT</name>
<gene>
    <name evidence="2" type="ORF">ETAA1_25560</name>
</gene>
<accession>A0A517XSY0</accession>
<organism evidence="2 3">
    <name type="scientific">Urbifossiella limnaea</name>
    <dbReference type="NCBI Taxonomy" id="2528023"/>
    <lineage>
        <taxon>Bacteria</taxon>
        <taxon>Pseudomonadati</taxon>
        <taxon>Planctomycetota</taxon>
        <taxon>Planctomycetia</taxon>
        <taxon>Gemmatales</taxon>
        <taxon>Gemmataceae</taxon>
        <taxon>Urbifossiella</taxon>
    </lineage>
</organism>
<evidence type="ECO:0000256" key="1">
    <source>
        <dbReference type="SAM" id="MobiDB-lite"/>
    </source>
</evidence>
<dbReference type="PROSITE" id="PS51257">
    <property type="entry name" value="PROKAR_LIPOPROTEIN"/>
    <property type="match status" value="1"/>
</dbReference>
<evidence type="ECO:0000313" key="3">
    <source>
        <dbReference type="Proteomes" id="UP000319576"/>
    </source>
</evidence>
<dbReference type="GO" id="GO:0006508">
    <property type="term" value="P:proteolysis"/>
    <property type="evidence" value="ECO:0007669"/>
    <property type="project" value="InterPro"/>
</dbReference>
<dbReference type="RefSeq" id="WP_145238433.1">
    <property type="nucleotide sequence ID" value="NZ_CP036273.1"/>
</dbReference>
<evidence type="ECO:0000313" key="2">
    <source>
        <dbReference type="EMBL" id="QDU20601.1"/>
    </source>
</evidence>
<dbReference type="SUPFAM" id="SSF140990">
    <property type="entry name" value="FtsH protease domain-like"/>
    <property type="match status" value="1"/>
</dbReference>
<dbReference type="GO" id="GO:0004222">
    <property type="term" value="F:metalloendopeptidase activity"/>
    <property type="evidence" value="ECO:0007669"/>
    <property type="project" value="InterPro"/>
</dbReference>
<dbReference type="InterPro" id="IPR037219">
    <property type="entry name" value="Peptidase_M41-like"/>
</dbReference>
<dbReference type="KEGG" id="uli:ETAA1_25560"/>
<dbReference type="GO" id="GO:0005524">
    <property type="term" value="F:ATP binding"/>
    <property type="evidence" value="ECO:0007669"/>
    <property type="project" value="InterPro"/>
</dbReference>
<reference evidence="2 3" key="1">
    <citation type="submission" date="2019-02" db="EMBL/GenBank/DDBJ databases">
        <title>Deep-cultivation of Planctomycetes and their phenomic and genomic characterization uncovers novel biology.</title>
        <authorList>
            <person name="Wiegand S."/>
            <person name="Jogler M."/>
            <person name="Boedeker C."/>
            <person name="Pinto D."/>
            <person name="Vollmers J."/>
            <person name="Rivas-Marin E."/>
            <person name="Kohn T."/>
            <person name="Peeters S.H."/>
            <person name="Heuer A."/>
            <person name="Rast P."/>
            <person name="Oberbeckmann S."/>
            <person name="Bunk B."/>
            <person name="Jeske O."/>
            <person name="Meyerdierks A."/>
            <person name="Storesund J.E."/>
            <person name="Kallscheuer N."/>
            <person name="Luecker S."/>
            <person name="Lage O.M."/>
            <person name="Pohl T."/>
            <person name="Merkel B.J."/>
            <person name="Hornburger P."/>
            <person name="Mueller R.-W."/>
            <person name="Bruemmer F."/>
            <person name="Labrenz M."/>
            <person name="Spormann A.M."/>
            <person name="Op den Camp H."/>
            <person name="Overmann J."/>
            <person name="Amann R."/>
            <person name="Jetten M.S.M."/>
            <person name="Mascher T."/>
            <person name="Medema M.H."/>
            <person name="Devos D.P."/>
            <person name="Kaster A.-K."/>
            <person name="Ovreas L."/>
            <person name="Rohde M."/>
            <person name="Galperin M.Y."/>
            <person name="Jogler C."/>
        </authorList>
    </citation>
    <scope>NUCLEOTIDE SEQUENCE [LARGE SCALE GENOMIC DNA]</scope>
    <source>
        <strain evidence="2 3">ETA_A1</strain>
    </source>
</reference>
<feature type="region of interest" description="Disordered" evidence="1">
    <location>
        <begin position="251"/>
        <end position="272"/>
    </location>
</feature>
<dbReference type="GO" id="GO:0004176">
    <property type="term" value="F:ATP-dependent peptidase activity"/>
    <property type="evidence" value="ECO:0007669"/>
    <property type="project" value="InterPro"/>
</dbReference>
<dbReference type="Proteomes" id="UP000319576">
    <property type="component" value="Chromosome"/>
</dbReference>
<dbReference type="EMBL" id="CP036273">
    <property type="protein sequence ID" value="QDU20601.1"/>
    <property type="molecule type" value="Genomic_DNA"/>
</dbReference>